<evidence type="ECO:0000256" key="1">
    <source>
        <dbReference type="ARBA" id="ARBA00022801"/>
    </source>
</evidence>
<feature type="domain" description="Tyrosine-protein phosphatase" evidence="3">
    <location>
        <begin position="5"/>
        <end position="146"/>
    </location>
</feature>
<dbReference type="InterPro" id="IPR000387">
    <property type="entry name" value="Tyr_Pase_dom"/>
</dbReference>
<accession>A0A1R2CW06</accession>
<dbReference type="PANTHER" id="PTHR46377">
    <property type="entry name" value="DUAL SPECIFICITY PROTEIN PHOSPHATASE 19"/>
    <property type="match status" value="1"/>
</dbReference>
<gene>
    <name evidence="5" type="ORF">SteCoe_3985</name>
</gene>
<keyword evidence="6" id="KW-1185">Reference proteome</keyword>
<dbReference type="SMART" id="SM00195">
    <property type="entry name" value="DSPc"/>
    <property type="match status" value="1"/>
</dbReference>
<dbReference type="GO" id="GO:0008579">
    <property type="term" value="F:JUN kinase phosphatase activity"/>
    <property type="evidence" value="ECO:0007669"/>
    <property type="project" value="TreeGrafter"/>
</dbReference>
<keyword evidence="1" id="KW-0378">Hydrolase</keyword>
<dbReference type="Proteomes" id="UP000187209">
    <property type="component" value="Unassembled WGS sequence"/>
</dbReference>
<protein>
    <recommendedName>
        <fullName evidence="7">Protein-tyrosine-phosphatase</fullName>
    </recommendedName>
</protein>
<dbReference type="CDD" id="cd14498">
    <property type="entry name" value="DSP"/>
    <property type="match status" value="1"/>
</dbReference>
<dbReference type="OrthoDB" id="10252009at2759"/>
<comment type="caution">
    <text evidence="5">The sequence shown here is derived from an EMBL/GenBank/DDBJ whole genome shotgun (WGS) entry which is preliminary data.</text>
</comment>
<feature type="domain" description="Tyrosine specific protein phosphatases" evidence="4">
    <location>
        <begin position="70"/>
        <end position="127"/>
    </location>
</feature>
<evidence type="ECO:0000313" key="6">
    <source>
        <dbReference type="Proteomes" id="UP000187209"/>
    </source>
</evidence>
<dbReference type="Pfam" id="PF00782">
    <property type="entry name" value="DSPc"/>
    <property type="match status" value="1"/>
</dbReference>
<keyword evidence="2" id="KW-0904">Protein phosphatase</keyword>
<dbReference type="InterPro" id="IPR029021">
    <property type="entry name" value="Prot-tyrosine_phosphatase-like"/>
</dbReference>
<reference evidence="5 6" key="1">
    <citation type="submission" date="2016-11" db="EMBL/GenBank/DDBJ databases">
        <title>The macronuclear genome of Stentor coeruleus: a giant cell with tiny introns.</title>
        <authorList>
            <person name="Slabodnick M."/>
            <person name="Ruby J.G."/>
            <person name="Reiff S.B."/>
            <person name="Swart E.C."/>
            <person name="Gosai S."/>
            <person name="Prabakaran S."/>
            <person name="Witkowska E."/>
            <person name="Larue G.E."/>
            <person name="Fisher S."/>
            <person name="Freeman R.M."/>
            <person name="Gunawardena J."/>
            <person name="Chu W."/>
            <person name="Stover N.A."/>
            <person name="Gregory B.D."/>
            <person name="Nowacki M."/>
            <person name="Derisi J."/>
            <person name="Roy S.W."/>
            <person name="Marshall W.F."/>
            <person name="Sood P."/>
        </authorList>
    </citation>
    <scope>NUCLEOTIDE SEQUENCE [LARGE SCALE GENOMIC DNA]</scope>
    <source>
        <strain evidence="5">WM001</strain>
    </source>
</reference>
<name>A0A1R2CW06_9CILI</name>
<dbReference type="GO" id="GO:0005737">
    <property type="term" value="C:cytoplasm"/>
    <property type="evidence" value="ECO:0007669"/>
    <property type="project" value="TreeGrafter"/>
</dbReference>
<evidence type="ECO:0008006" key="7">
    <source>
        <dbReference type="Google" id="ProtNLM"/>
    </source>
</evidence>
<dbReference type="AlphaFoldDB" id="A0A1R2CW06"/>
<dbReference type="InterPro" id="IPR016130">
    <property type="entry name" value="Tyr_Pase_AS"/>
</dbReference>
<dbReference type="EMBL" id="MPUH01000048">
    <property type="protein sequence ID" value="OMJ93163.1"/>
    <property type="molecule type" value="Genomic_DNA"/>
</dbReference>
<dbReference type="PROSITE" id="PS00383">
    <property type="entry name" value="TYR_PHOSPHATASE_1"/>
    <property type="match status" value="1"/>
</dbReference>
<sequence>MSTVNFHKVIPGLFIGDSASSSSLDFLVDKNISRILICARELRPNFPKDFKYHKLGIQDMKRFDLSPYLEEALLFIKTALDIGENVLVHCNLGISRSSSIVIAYLIAQCGMTYDKAFKHLSKYHPSACPNSGFECQLRLFESNHKALKKDSCMCLIM</sequence>
<dbReference type="InterPro" id="IPR000340">
    <property type="entry name" value="Dual-sp_phosphatase_cat-dom"/>
</dbReference>
<dbReference type="SUPFAM" id="SSF52799">
    <property type="entry name" value="(Phosphotyrosine protein) phosphatases II"/>
    <property type="match status" value="1"/>
</dbReference>
<evidence type="ECO:0000259" key="3">
    <source>
        <dbReference type="PROSITE" id="PS50054"/>
    </source>
</evidence>
<organism evidence="5 6">
    <name type="scientific">Stentor coeruleus</name>
    <dbReference type="NCBI Taxonomy" id="5963"/>
    <lineage>
        <taxon>Eukaryota</taxon>
        <taxon>Sar</taxon>
        <taxon>Alveolata</taxon>
        <taxon>Ciliophora</taxon>
        <taxon>Postciliodesmatophora</taxon>
        <taxon>Heterotrichea</taxon>
        <taxon>Heterotrichida</taxon>
        <taxon>Stentoridae</taxon>
        <taxon>Stentor</taxon>
    </lineage>
</organism>
<dbReference type="PANTHER" id="PTHR46377:SF1">
    <property type="entry name" value="DUAL SPECIFICITY PROTEIN PHOSPHATASE 19"/>
    <property type="match status" value="1"/>
</dbReference>
<proteinExistence type="predicted"/>
<evidence type="ECO:0000256" key="2">
    <source>
        <dbReference type="ARBA" id="ARBA00022912"/>
    </source>
</evidence>
<dbReference type="InterPro" id="IPR020422">
    <property type="entry name" value="TYR_PHOSPHATASE_DUAL_dom"/>
</dbReference>
<evidence type="ECO:0000259" key="4">
    <source>
        <dbReference type="PROSITE" id="PS50056"/>
    </source>
</evidence>
<dbReference type="PROSITE" id="PS50054">
    <property type="entry name" value="TYR_PHOSPHATASE_DUAL"/>
    <property type="match status" value="1"/>
</dbReference>
<evidence type="ECO:0000313" key="5">
    <source>
        <dbReference type="EMBL" id="OMJ93163.1"/>
    </source>
</evidence>
<dbReference type="Gene3D" id="3.90.190.10">
    <property type="entry name" value="Protein tyrosine phosphatase superfamily"/>
    <property type="match status" value="1"/>
</dbReference>
<dbReference type="PROSITE" id="PS50056">
    <property type="entry name" value="TYR_PHOSPHATASE_2"/>
    <property type="match status" value="1"/>
</dbReference>